<comment type="catalytic activity">
    <reaction evidence="8 9">
        <text>hydroxymethylbilane = uroporphyrinogen III + H2O</text>
        <dbReference type="Rhea" id="RHEA:18965"/>
        <dbReference type="ChEBI" id="CHEBI:15377"/>
        <dbReference type="ChEBI" id="CHEBI:57308"/>
        <dbReference type="ChEBI" id="CHEBI:57845"/>
        <dbReference type="EC" id="4.2.1.75"/>
    </reaction>
</comment>
<dbReference type="AlphaFoldDB" id="A0A502KW20"/>
<evidence type="ECO:0000313" key="11">
    <source>
        <dbReference type="EMBL" id="TPH15676.1"/>
    </source>
</evidence>
<dbReference type="GO" id="GO:0006782">
    <property type="term" value="P:protoporphyrinogen IX biosynthetic process"/>
    <property type="evidence" value="ECO:0007669"/>
    <property type="project" value="UniProtKB-UniRule"/>
</dbReference>
<comment type="function">
    <text evidence="6 9">Catalyzes cyclization of the linear tetrapyrrole, hydroxymethylbilane, to the macrocyclic uroporphyrinogen III.</text>
</comment>
<dbReference type="Pfam" id="PF02602">
    <property type="entry name" value="HEM4"/>
    <property type="match status" value="1"/>
</dbReference>
<dbReference type="Gene3D" id="3.40.50.10090">
    <property type="match status" value="2"/>
</dbReference>
<evidence type="ECO:0000256" key="2">
    <source>
        <dbReference type="ARBA" id="ARBA00008133"/>
    </source>
</evidence>
<feature type="domain" description="Tetrapyrrole biosynthesis uroporphyrinogen III synthase" evidence="10">
    <location>
        <begin position="19"/>
        <end position="239"/>
    </location>
</feature>
<dbReference type="SUPFAM" id="SSF69618">
    <property type="entry name" value="HemD-like"/>
    <property type="match status" value="1"/>
</dbReference>
<dbReference type="OrthoDB" id="9787650at2"/>
<dbReference type="EMBL" id="SAWY01000019">
    <property type="protein sequence ID" value="TPH15676.1"/>
    <property type="molecule type" value="Genomic_DNA"/>
</dbReference>
<evidence type="ECO:0000256" key="3">
    <source>
        <dbReference type="ARBA" id="ARBA00013109"/>
    </source>
</evidence>
<dbReference type="PANTHER" id="PTHR38042:SF1">
    <property type="entry name" value="UROPORPHYRINOGEN-III SYNTHASE, CHLOROPLASTIC"/>
    <property type="match status" value="1"/>
</dbReference>
<dbReference type="InterPro" id="IPR003754">
    <property type="entry name" value="4pyrrol_synth_uPrphyn_synth"/>
</dbReference>
<proteinExistence type="inferred from homology"/>
<evidence type="ECO:0000256" key="9">
    <source>
        <dbReference type="RuleBase" id="RU366031"/>
    </source>
</evidence>
<keyword evidence="12" id="KW-1185">Reference proteome</keyword>
<organism evidence="11 12">
    <name type="scientific">Litorilituus lipolyticus</name>
    <dbReference type="NCBI Taxonomy" id="2491017"/>
    <lineage>
        <taxon>Bacteria</taxon>
        <taxon>Pseudomonadati</taxon>
        <taxon>Pseudomonadota</taxon>
        <taxon>Gammaproteobacteria</taxon>
        <taxon>Alteromonadales</taxon>
        <taxon>Colwelliaceae</taxon>
        <taxon>Litorilituus</taxon>
    </lineage>
</organism>
<evidence type="ECO:0000256" key="7">
    <source>
        <dbReference type="ARBA" id="ARBA00040167"/>
    </source>
</evidence>
<evidence type="ECO:0000256" key="6">
    <source>
        <dbReference type="ARBA" id="ARBA00037589"/>
    </source>
</evidence>
<comment type="caution">
    <text evidence="11">The sequence shown here is derived from an EMBL/GenBank/DDBJ whole genome shotgun (WGS) entry which is preliminary data.</text>
</comment>
<dbReference type="GO" id="GO:0004852">
    <property type="term" value="F:uroporphyrinogen-III synthase activity"/>
    <property type="evidence" value="ECO:0007669"/>
    <property type="project" value="UniProtKB-UniRule"/>
</dbReference>
<sequence>MLTQPANVLVTRPEPKAQVLVSYLQQQSITASSQPLFDYQNFTDSQTVSHALNTSDSIIFVSVAAVEFAHRNFPLVQAAKQSFFAVGKATQQALLKLGINRVKSPSIENSEGLLALDELLKVKDKRITIFRGDGGREHLAQTLTKRGARVNYVESYQRVWRTFPKSIAKQWQAQQINCIVVTSNAILTKLVDIIDALYNANEATNDDACSHEYWRKKCIWLVASQRIADNALSLGLQHVINMNGASDSIISQQIKQL</sequence>
<dbReference type="CDD" id="cd06578">
    <property type="entry name" value="HemD"/>
    <property type="match status" value="1"/>
</dbReference>
<reference evidence="11 12" key="1">
    <citation type="submission" date="2019-01" db="EMBL/GenBank/DDBJ databases">
        <title>Litorilituus lipolytica sp. nov., isolated from intertidal sand of the Yellow Sea in China.</title>
        <authorList>
            <person name="Liu A."/>
        </authorList>
    </citation>
    <scope>NUCLEOTIDE SEQUENCE [LARGE SCALE GENOMIC DNA]</scope>
    <source>
        <strain evidence="11 12">RZ04</strain>
    </source>
</reference>
<accession>A0A502KW20</accession>
<evidence type="ECO:0000256" key="8">
    <source>
        <dbReference type="ARBA" id="ARBA00048617"/>
    </source>
</evidence>
<gene>
    <name evidence="11" type="ORF">EPA86_08875</name>
</gene>
<evidence type="ECO:0000313" key="12">
    <source>
        <dbReference type="Proteomes" id="UP000315303"/>
    </source>
</evidence>
<evidence type="ECO:0000259" key="10">
    <source>
        <dbReference type="Pfam" id="PF02602"/>
    </source>
</evidence>
<dbReference type="RefSeq" id="WP_140603075.1">
    <property type="nucleotide sequence ID" value="NZ_SAWY01000019.1"/>
</dbReference>
<dbReference type="InterPro" id="IPR039793">
    <property type="entry name" value="UROS/Hem4"/>
</dbReference>
<protein>
    <recommendedName>
        <fullName evidence="7 9">Uroporphyrinogen-III synthase</fullName>
        <ecNumber evidence="3 9">4.2.1.75</ecNumber>
    </recommendedName>
</protein>
<dbReference type="UniPathway" id="UPA00251">
    <property type="reaction ID" value="UER00320"/>
</dbReference>
<comment type="similarity">
    <text evidence="2 9">Belongs to the uroporphyrinogen-III synthase family.</text>
</comment>
<dbReference type="Proteomes" id="UP000315303">
    <property type="component" value="Unassembled WGS sequence"/>
</dbReference>
<name>A0A502KW20_9GAMM</name>
<dbReference type="InterPro" id="IPR036108">
    <property type="entry name" value="4pyrrol_syn_uPrphyn_synt_sf"/>
</dbReference>
<dbReference type="EC" id="4.2.1.75" evidence="3 9"/>
<comment type="pathway">
    <text evidence="1 9">Porphyrin-containing compound metabolism; protoporphyrin-IX biosynthesis; coproporphyrinogen-III from 5-aminolevulinate: step 3/4.</text>
</comment>
<keyword evidence="5 9" id="KW-0627">Porphyrin biosynthesis</keyword>
<keyword evidence="4 9" id="KW-0456">Lyase</keyword>
<evidence type="ECO:0000256" key="5">
    <source>
        <dbReference type="ARBA" id="ARBA00023244"/>
    </source>
</evidence>
<dbReference type="PANTHER" id="PTHR38042">
    <property type="entry name" value="UROPORPHYRINOGEN-III SYNTHASE, CHLOROPLASTIC"/>
    <property type="match status" value="1"/>
</dbReference>
<evidence type="ECO:0000256" key="1">
    <source>
        <dbReference type="ARBA" id="ARBA00004772"/>
    </source>
</evidence>
<evidence type="ECO:0000256" key="4">
    <source>
        <dbReference type="ARBA" id="ARBA00023239"/>
    </source>
</evidence>
<dbReference type="GO" id="GO:0006780">
    <property type="term" value="P:uroporphyrinogen III biosynthetic process"/>
    <property type="evidence" value="ECO:0007669"/>
    <property type="project" value="UniProtKB-UniRule"/>
</dbReference>